<protein>
    <submittedName>
        <fullName evidence="1">(northern house mosquito) hypothetical protein</fullName>
    </submittedName>
</protein>
<sequence length="191" mass="22039">MESTKKQRRKQIKLRELIEKGKIVRFLTRSRNFTLIEARHIAKTIPSINTHTQPPIPVRMTHLKYPENFISSTAPDDPKFQAVQSFILDTVQQWNAAPIVGLVCISGYIIVLTVDRGSERLVRSLMGDLWNRGTRLREPTLEEVAKFHEKRYESGLLRPKPTPRCTKEAKNWREFLTGQPIAESDDSDSED</sequence>
<accession>A0A8D8AB90</accession>
<dbReference type="EMBL" id="HBUE01018689">
    <property type="protein sequence ID" value="CAG6451627.1"/>
    <property type="molecule type" value="Transcribed_RNA"/>
</dbReference>
<organism evidence="1">
    <name type="scientific">Culex pipiens</name>
    <name type="common">House mosquito</name>
    <dbReference type="NCBI Taxonomy" id="7175"/>
    <lineage>
        <taxon>Eukaryota</taxon>
        <taxon>Metazoa</taxon>
        <taxon>Ecdysozoa</taxon>
        <taxon>Arthropoda</taxon>
        <taxon>Hexapoda</taxon>
        <taxon>Insecta</taxon>
        <taxon>Pterygota</taxon>
        <taxon>Neoptera</taxon>
        <taxon>Endopterygota</taxon>
        <taxon>Diptera</taxon>
        <taxon>Nematocera</taxon>
        <taxon>Culicoidea</taxon>
        <taxon>Culicidae</taxon>
        <taxon>Culicinae</taxon>
        <taxon>Culicini</taxon>
        <taxon>Culex</taxon>
        <taxon>Culex</taxon>
    </lineage>
</organism>
<reference evidence="1" key="1">
    <citation type="submission" date="2021-05" db="EMBL/GenBank/DDBJ databases">
        <authorList>
            <person name="Alioto T."/>
            <person name="Alioto T."/>
            <person name="Gomez Garrido J."/>
        </authorList>
    </citation>
    <scope>NUCLEOTIDE SEQUENCE</scope>
</reference>
<name>A0A8D8AB90_CULPI</name>
<dbReference type="AlphaFoldDB" id="A0A8D8AB90"/>
<proteinExistence type="predicted"/>
<evidence type="ECO:0000313" key="1">
    <source>
        <dbReference type="EMBL" id="CAG6451627.1"/>
    </source>
</evidence>